<dbReference type="InterPro" id="IPR019020">
    <property type="entry name" value="Cyt-c552/DMSO_Rdtase_haem-bd"/>
</dbReference>
<evidence type="ECO:0000256" key="1">
    <source>
        <dbReference type="ARBA" id="ARBA00022448"/>
    </source>
</evidence>
<reference evidence="7 8" key="1">
    <citation type="submission" date="2019-12" db="EMBL/GenBank/DDBJ databases">
        <title>Comparative genomics gives insights into the taxonomy of the Azoarcus-Aromatoleum group and reveals separate origins of nif in the plant-associated Azoarcus and non-plant-associated Aromatoleum sub-groups.</title>
        <authorList>
            <person name="Lafos M."/>
            <person name="Maluk M."/>
            <person name="Batista M."/>
            <person name="Junghare M."/>
            <person name="Carmona M."/>
            <person name="Faoro H."/>
            <person name="Cruz L.M."/>
            <person name="Battistoni F."/>
            <person name="De Souza E."/>
            <person name="Pedrosa F."/>
            <person name="Chen W.-M."/>
            <person name="Poole P.S."/>
            <person name="Dixon R.A."/>
            <person name="James E.K."/>
        </authorList>
    </citation>
    <scope>NUCLEOTIDE SEQUENCE [LARGE SCALE GENOMIC DNA]</scope>
    <source>
        <strain evidence="7 8">PbN1</strain>
    </source>
</reference>
<keyword evidence="2" id="KW-0349">Heme</keyword>
<accession>A0ABX1NT98</accession>
<feature type="domain" description="Cytochrome c-552/DMSO reductase-like haem-binding" evidence="6">
    <location>
        <begin position="36"/>
        <end position="402"/>
    </location>
</feature>
<dbReference type="SMART" id="SM00887">
    <property type="entry name" value="EB_dh"/>
    <property type="match status" value="1"/>
</dbReference>
<keyword evidence="3" id="KW-0479">Metal-binding</keyword>
<evidence type="ECO:0000256" key="3">
    <source>
        <dbReference type="ARBA" id="ARBA00022723"/>
    </source>
</evidence>
<evidence type="ECO:0000313" key="7">
    <source>
        <dbReference type="EMBL" id="NMG14825.1"/>
    </source>
</evidence>
<evidence type="ECO:0000256" key="5">
    <source>
        <dbReference type="ARBA" id="ARBA00023004"/>
    </source>
</evidence>
<dbReference type="EMBL" id="WTVP01000008">
    <property type="protein sequence ID" value="NMG14825.1"/>
    <property type="molecule type" value="Genomic_DNA"/>
</dbReference>
<dbReference type="Pfam" id="PF09459">
    <property type="entry name" value="EB_dh"/>
    <property type="match status" value="1"/>
</dbReference>
<proteinExistence type="predicted"/>
<evidence type="ECO:0000313" key="8">
    <source>
        <dbReference type="Proteomes" id="UP000633943"/>
    </source>
</evidence>
<dbReference type="CDD" id="cd09625">
    <property type="entry name" value="DOMON_like_cytochrome"/>
    <property type="match status" value="1"/>
</dbReference>
<protein>
    <recommendedName>
        <fullName evidence="6">Cytochrome c-552/DMSO reductase-like haem-binding domain-containing protein</fullName>
    </recommendedName>
</protein>
<keyword evidence="1" id="KW-0813">Transport</keyword>
<keyword evidence="4" id="KW-0249">Electron transport</keyword>
<gene>
    <name evidence="7" type="ORF">GPA24_04555</name>
</gene>
<dbReference type="Proteomes" id="UP000633943">
    <property type="component" value="Unassembled WGS sequence"/>
</dbReference>
<comment type="caution">
    <text evidence="7">The sequence shown here is derived from an EMBL/GenBank/DDBJ whole genome shotgun (WGS) entry which is preliminary data.</text>
</comment>
<name>A0ABX1NT98_9RHOO</name>
<keyword evidence="5" id="KW-0408">Iron</keyword>
<evidence type="ECO:0000256" key="2">
    <source>
        <dbReference type="ARBA" id="ARBA00022617"/>
    </source>
</evidence>
<organism evidence="7 8">
    <name type="scientific">Aromatoleum bremense</name>
    <dbReference type="NCBI Taxonomy" id="76115"/>
    <lineage>
        <taxon>Bacteria</taxon>
        <taxon>Pseudomonadati</taxon>
        <taxon>Pseudomonadota</taxon>
        <taxon>Betaproteobacteria</taxon>
        <taxon>Rhodocyclales</taxon>
        <taxon>Rhodocyclaceae</taxon>
        <taxon>Aromatoleum</taxon>
    </lineage>
</organism>
<sequence length="421" mass="46222">MTSLIGPAPAARSQRARHESAASTVSVLCCPAYLGSSATQPAPEPFFTTRRRHEQACTERDLRCPHRRPLDRSRSGDHRLVEGSRRRDHAVLTVQAAYDTRNAYLRLQWKTKGAWPGVEYPYYRFDGKEWKAYGGPRLKQEVRDGKQPAIYEDRVSIMLDDGKVPLFAEQGCWLTCHDGERDTRGQASSEEVAANPLLAAIKKTDVRKYLPATRTDPSDWKTGKPLAEIERLKAAGGFVDLIQWRAHRSNPVGMADDGYVLEYRNFDAGKNPFASNLDKETKQPKFMFDAAKAGAKAVTAEQVFKKEHLLVQGGNAAPFDAGAGWKEGDMLPQYVLSAAQASGSAADNKASGSWQDGVWTVVIIRPLGLASSDDKALAEGGVYNVGFAVHDDNVTSRAHYVPLPTTRGIGAKAKIEAVKLP</sequence>
<dbReference type="Gene3D" id="2.60.40.1190">
    <property type="match status" value="1"/>
</dbReference>
<evidence type="ECO:0000259" key="6">
    <source>
        <dbReference type="SMART" id="SM00887"/>
    </source>
</evidence>
<evidence type="ECO:0000256" key="4">
    <source>
        <dbReference type="ARBA" id="ARBA00022982"/>
    </source>
</evidence>
<keyword evidence="8" id="KW-1185">Reference proteome</keyword>